<dbReference type="Pfam" id="PF01813">
    <property type="entry name" value="ATP-synt_D"/>
    <property type="match status" value="1"/>
</dbReference>
<evidence type="ECO:0000256" key="3">
    <source>
        <dbReference type="ARBA" id="ARBA00023065"/>
    </source>
</evidence>
<comment type="similarity">
    <text evidence="1">Belongs to the V-ATPase D subunit family.</text>
</comment>
<dbReference type="InterPro" id="IPR002699">
    <property type="entry name" value="V_ATPase_D"/>
</dbReference>
<dbReference type="GO" id="GO:0046961">
    <property type="term" value="F:proton-transporting ATPase activity, rotational mechanism"/>
    <property type="evidence" value="ECO:0007669"/>
    <property type="project" value="InterPro"/>
</dbReference>
<evidence type="ECO:0008006" key="5">
    <source>
        <dbReference type="Google" id="ProtNLM"/>
    </source>
</evidence>
<sequence length="219" mass="24776">MEEVHPTRTELLQRKNQISLAQQGNDLLKQKRDALLMEFMEVMDQVLDSSKKLQEAAAKASYAQAVAKAVDGSVTMRSAAMANKGEVDVELKGAVIMGVPVPEVTKKSIKKTSLERGFSMTSVSSRINETAERFEDEVNIIIEIAAIETKLKRLGEEIQRTRRRVNALDYVVIPQLEEQVKYIQMALDERAREELFRLKKVKKSIEAKKKEKQEAAQSQ</sequence>
<keyword evidence="3" id="KW-0406">Ion transport</keyword>
<name>A0A0F9RUB3_9ZZZZ</name>
<evidence type="ECO:0000313" key="4">
    <source>
        <dbReference type="EMBL" id="KKN58324.1"/>
    </source>
</evidence>
<keyword evidence="2" id="KW-0813">Transport</keyword>
<reference evidence="4" key="1">
    <citation type="journal article" date="2015" name="Nature">
        <title>Complex archaea that bridge the gap between prokaryotes and eukaryotes.</title>
        <authorList>
            <person name="Spang A."/>
            <person name="Saw J.H."/>
            <person name="Jorgensen S.L."/>
            <person name="Zaremba-Niedzwiedzka K."/>
            <person name="Martijn J."/>
            <person name="Lind A.E."/>
            <person name="van Eijk R."/>
            <person name="Schleper C."/>
            <person name="Guy L."/>
            <person name="Ettema T.J."/>
        </authorList>
    </citation>
    <scope>NUCLEOTIDE SEQUENCE</scope>
</reference>
<dbReference type="HAMAP" id="MF_00271">
    <property type="entry name" value="ATP_synth_D_arch"/>
    <property type="match status" value="1"/>
</dbReference>
<evidence type="ECO:0000256" key="1">
    <source>
        <dbReference type="ARBA" id="ARBA00005850"/>
    </source>
</evidence>
<evidence type="ECO:0000256" key="2">
    <source>
        <dbReference type="ARBA" id="ARBA00022448"/>
    </source>
</evidence>
<protein>
    <recommendedName>
        <fullName evidence="5">V-type ATP synthase subunit D</fullName>
    </recommendedName>
</protein>
<gene>
    <name evidence="4" type="ORF">LCGC14_0553030</name>
</gene>
<organism evidence="4">
    <name type="scientific">marine sediment metagenome</name>
    <dbReference type="NCBI Taxonomy" id="412755"/>
    <lineage>
        <taxon>unclassified sequences</taxon>
        <taxon>metagenomes</taxon>
        <taxon>ecological metagenomes</taxon>
    </lineage>
</organism>
<dbReference type="EMBL" id="LAZR01000766">
    <property type="protein sequence ID" value="KKN58324.1"/>
    <property type="molecule type" value="Genomic_DNA"/>
</dbReference>
<dbReference type="Gene3D" id="1.10.287.3240">
    <property type="match status" value="1"/>
</dbReference>
<dbReference type="NCBIfam" id="TIGR00309">
    <property type="entry name" value="V_ATPase_subD"/>
    <property type="match status" value="1"/>
</dbReference>
<dbReference type="PANTHER" id="PTHR11671">
    <property type="entry name" value="V-TYPE ATP SYNTHASE SUBUNIT D"/>
    <property type="match status" value="1"/>
</dbReference>
<dbReference type="AlphaFoldDB" id="A0A0F9RUB3"/>
<proteinExistence type="inferred from homology"/>
<comment type="caution">
    <text evidence="4">The sequence shown here is derived from an EMBL/GenBank/DDBJ whole genome shotgun (WGS) entry which is preliminary data.</text>
</comment>
<accession>A0A0F9RUB3</accession>